<gene>
    <name evidence="3" type="ORF">B0H15DRAFT_957448</name>
</gene>
<proteinExistence type="predicted"/>
<sequence length="113" mass="12158">MSSPTLLLVGLSRAISTSAYIADAVDTEILALTRPLGVSGLRSTSISQYCVVTSNDDVQRTSCLTLDLREHECLSSLRTHLFLRCRRSRPLGSHSTVHPVLRTARDPGPGPGA</sequence>
<reference evidence="3" key="1">
    <citation type="submission" date="2023-03" db="EMBL/GenBank/DDBJ databases">
        <title>Massive genome expansion in bonnet fungi (Mycena s.s.) driven by repeated elements and novel gene families across ecological guilds.</title>
        <authorList>
            <consortium name="Lawrence Berkeley National Laboratory"/>
            <person name="Harder C.B."/>
            <person name="Miyauchi S."/>
            <person name="Viragh M."/>
            <person name="Kuo A."/>
            <person name="Thoen E."/>
            <person name="Andreopoulos B."/>
            <person name="Lu D."/>
            <person name="Skrede I."/>
            <person name="Drula E."/>
            <person name="Henrissat B."/>
            <person name="Morin E."/>
            <person name="Kohler A."/>
            <person name="Barry K."/>
            <person name="LaButti K."/>
            <person name="Morin E."/>
            <person name="Salamov A."/>
            <person name="Lipzen A."/>
            <person name="Mereny Z."/>
            <person name="Hegedus B."/>
            <person name="Baldrian P."/>
            <person name="Stursova M."/>
            <person name="Weitz H."/>
            <person name="Taylor A."/>
            <person name="Grigoriev I.V."/>
            <person name="Nagy L.G."/>
            <person name="Martin F."/>
            <person name="Kauserud H."/>
        </authorList>
    </citation>
    <scope>NUCLEOTIDE SEQUENCE</scope>
    <source>
        <strain evidence="3">CBHHK173m</strain>
    </source>
</reference>
<name>A0AAD6TPV8_9AGAR</name>
<evidence type="ECO:0000256" key="2">
    <source>
        <dbReference type="SAM" id="SignalP"/>
    </source>
</evidence>
<feature type="region of interest" description="Disordered" evidence="1">
    <location>
        <begin position="91"/>
        <end position="113"/>
    </location>
</feature>
<dbReference type="EMBL" id="JARJCN010000121">
    <property type="protein sequence ID" value="KAJ7071891.1"/>
    <property type="molecule type" value="Genomic_DNA"/>
</dbReference>
<accession>A0AAD6TPV8</accession>
<keyword evidence="2" id="KW-0732">Signal</keyword>
<protein>
    <recommendedName>
        <fullName evidence="5">Secreted protein</fullName>
    </recommendedName>
</protein>
<comment type="caution">
    <text evidence="3">The sequence shown here is derived from an EMBL/GenBank/DDBJ whole genome shotgun (WGS) entry which is preliminary data.</text>
</comment>
<evidence type="ECO:0000313" key="4">
    <source>
        <dbReference type="Proteomes" id="UP001222325"/>
    </source>
</evidence>
<organism evidence="3 4">
    <name type="scientific">Mycena belliarum</name>
    <dbReference type="NCBI Taxonomy" id="1033014"/>
    <lineage>
        <taxon>Eukaryota</taxon>
        <taxon>Fungi</taxon>
        <taxon>Dikarya</taxon>
        <taxon>Basidiomycota</taxon>
        <taxon>Agaricomycotina</taxon>
        <taxon>Agaricomycetes</taxon>
        <taxon>Agaricomycetidae</taxon>
        <taxon>Agaricales</taxon>
        <taxon>Marasmiineae</taxon>
        <taxon>Mycenaceae</taxon>
        <taxon>Mycena</taxon>
    </lineage>
</organism>
<evidence type="ECO:0008006" key="5">
    <source>
        <dbReference type="Google" id="ProtNLM"/>
    </source>
</evidence>
<feature type="chain" id="PRO_5041948225" description="Secreted protein" evidence="2">
    <location>
        <begin position="20"/>
        <end position="113"/>
    </location>
</feature>
<feature type="signal peptide" evidence="2">
    <location>
        <begin position="1"/>
        <end position="19"/>
    </location>
</feature>
<dbReference type="Proteomes" id="UP001222325">
    <property type="component" value="Unassembled WGS sequence"/>
</dbReference>
<evidence type="ECO:0000256" key="1">
    <source>
        <dbReference type="SAM" id="MobiDB-lite"/>
    </source>
</evidence>
<keyword evidence="4" id="KW-1185">Reference proteome</keyword>
<dbReference type="AlphaFoldDB" id="A0AAD6TPV8"/>
<evidence type="ECO:0000313" key="3">
    <source>
        <dbReference type="EMBL" id="KAJ7071891.1"/>
    </source>
</evidence>